<gene>
    <name evidence="1" type="ORF">AA23TX_01677</name>
</gene>
<evidence type="ECO:0000313" key="2">
    <source>
        <dbReference type="Proteomes" id="UP000399805"/>
    </source>
</evidence>
<reference evidence="1 2" key="1">
    <citation type="submission" date="2019-09" db="EMBL/GenBank/DDBJ databases">
        <authorList>
            <person name="Leyn A S."/>
        </authorList>
    </citation>
    <scope>NUCLEOTIDE SEQUENCE [LARGE SCALE GENOMIC DNA]</scope>
    <source>
        <strain evidence="1">AA231_1</strain>
    </source>
</reference>
<dbReference type="AlphaFoldDB" id="A0A6I8LM84"/>
<protein>
    <submittedName>
        <fullName evidence="1">Uncharacterized protein</fullName>
    </submittedName>
</protein>
<organism evidence="1 2">
    <name type="scientific">Amycolatopsis camponoti</name>
    <dbReference type="NCBI Taxonomy" id="2606593"/>
    <lineage>
        <taxon>Bacteria</taxon>
        <taxon>Bacillati</taxon>
        <taxon>Actinomycetota</taxon>
        <taxon>Actinomycetes</taxon>
        <taxon>Pseudonocardiales</taxon>
        <taxon>Pseudonocardiaceae</taxon>
        <taxon>Amycolatopsis</taxon>
    </lineage>
</organism>
<dbReference type="Proteomes" id="UP000399805">
    <property type="component" value="Unassembled WGS sequence"/>
</dbReference>
<dbReference type="EMBL" id="CABVGP010000001">
    <property type="protein sequence ID" value="VVJ16656.1"/>
    <property type="molecule type" value="Genomic_DNA"/>
</dbReference>
<proteinExistence type="predicted"/>
<keyword evidence="2" id="KW-1185">Reference proteome</keyword>
<accession>A0A6I8LM84</accession>
<name>A0A6I8LM84_9PSEU</name>
<evidence type="ECO:0000313" key="1">
    <source>
        <dbReference type="EMBL" id="VVJ16656.1"/>
    </source>
</evidence>
<sequence length="50" mass="5460">MITDQASRSASIVQADRQVCDLPNSKVYPSRSASGWFADRQGVTYAPTAR</sequence>